<reference evidence="3" key="1">
    <citation type="submission" date="2019-03" db="EMBL/GenBank/DDBJ databases">
        <title>Flavobacterium sp.</title>
        <authorList>
            <person name="Kim H."/>
        </authorList>
    </citation>
    <scope>NUCLEOTIDE SEQUENCE [LARGE SCALE GENOMIC DNA]</scope>
    <source>
        <strain evidence="3">GS13</strain>
    </source>
</reference>
<keyword evidence="1" id="KW-0732">Signal</keyword>
<gene>
    <name evidence="2" type="ORF">E1750_13605</name>
</gene>
<name>A0A4P6YH29_9FLAO</name>
<dbReference type="InterPro" id="IPR021958">
    <property type="entry name" value="DUF3575"/>
</dbReference>
<dbReference type="EMBL" id="CP037933">
    <property type="protein sequence ID" value="QBN19793.1"/>
    <property type="molecule type" value="Genomic_DNA"/>
</dbReference>
<evidence type="ECO:0000313" key="2">
    <source>
        <dbReference type="EMBL" id="QBN19793.1"/>
    </source>
</evidence>
<organism evidence="2 3">
    <name type="scientific">Flavobacterium nackdongense</name>
    <dbReference type="NCBI Taxonomy" id="2547394"/>
    <lineage>
        <taxon>Bacteria</taxon>
        <taxon>Pseudomonadati</taxon>
        <taxon>Bacteroidota</taxon>
        <taxon>Flavobacteriia</taxon>
        <taxon>Flavobacteriales</taxon>
        <taxon>Flavobacteriaceae</taxon>
        <taxon>Flavobacterium</taxon>
    </lineage>
</organism>
<dbReference type="OrthoDB" id="1001751at2"/>
<feature type="signal peptide" evidence="1">
    <location>
        <begin position="1"/>
        <end position="18"/>
    </location>
</feature>
<evidence type="ECO:0000313" key="3">
    <source>
        <dbReference type="Proteomes" id="UP000291124"/>
    </source>
</evidence>
<proteinExistence type="predicted"/>
<dbReference type="Proteomes" id="UP000291124">
    <property type="component" value="Chromosome"/>
</dbReference>
<dbReference type="AlphaFoldDB" id="A0A4P6YH29"/>
<keyword evidence="3" id="KW-1185">Reference proteome</keyword>
<accession>A0A4P6YH29</accession>
<sequence length="184" mass="21157">MKKIILLFTLLFCVQLEAQTYIKYNPVPNIFGAINLGVETSIGKKTSFSFDILTSPWDINGKPRKFIFFVPEVRYHFKEQYKGFYAGGHVGYVQYNSQKWNYDYLPDYYQQGFGYFIGATVGYQLPIAKKWNLDFFIGGGWQEGFYKGYDGATGERIDGATDWNVSGDWYLYRGGVMVSYKIGG</sequence>
<dbReference type="RefSeq" id="WP_133277309.1">
    <property type="nucleotide sequence ID" value="NZ_CP037933.1"/>
</dbReference>
<dbReference type="KEGG" id="fnk:E1750_13605"/>
<protein>
    <submittedName>
        <fullName evidence="2">DUF3575 domain-containing protein</fullName>
    </submittedName>
</protein>
<evidence type="ECO:0000256" key="1">
    <source>
        <dbReference type="SAM" id="SignalP"/>
    </source>
</evidence>
<feature type="chain" id="PRO_5021022500" evidence="1">
    <location>
        <begin position="19"/>
        <end position="184"/>
    </location>
</feature>
<dbReference type="Pfam" id="PF12099">
    <property type="entry name" value="DUF3575"/>
    <property type="match status" value="1"/>
</dbReference>